<comment type="caution">
    <text evidence="6">The sequence shown here is derived from an EMBL/GenBank/DDBJ whole genome shotgun (WGS) entry which is preliminary data.</text>
</comment>
<dbReference type="RefSeq" id="WP_345215047.1">
    <property type="nucleotide sequence ID" value="NZ_BAABGN010000002.1"/>
</dbReference>
<feature type="binding site" evidence="4">
    <location>
        <position position="148"/>
    </location>
    <ligand>
        <name>substrate</name>
    </ligand>
</feature>
<evidence type="ECO:0000256" key="2">
    <source>
        <dbReference type="ARBA" id="ARBA00022898"/>
    </source>
</evidence>
<dbReference type="HAMAP" id="MF_01201">
    <property type="entry name" value="Ala_racemase"/>
    <property type="match status" value="1"/>
</dbReference>
<evidence type="ECO:0000256" key="1">
    <source>
        <dbReference type="ARBA" id="ARBA00001933"/>
    </source>
</evidence>
<feature type="active site" description="Proton acceptor; specific for L-alanine" evidence="4">
    <location>
        <position position="282"/>
    </location>
</feature>
<keyword evidence="7" id="KW-1185">Reference proteome</keyword>
<sequence length="396" mass="41043">MTTTEPATSWPEGATARAVVDLGAIRHNVRTLAEKAPTAQVMAVVKSDAYGHGLLRVADAALDAGASWLGVAQLNEALELRAGLDATGLRPPILTWLFAPGAPLSRALAADLDLSASAPWAVQEIAAAAREAGRTARVHLKVDTGMGRGGARPEAFGELLDAAARARAEGAVDVVGIWSHLARADEPDHPATSEQTAVFTAALDQAARRGIQPQVRHLGQSAGTLFHPDTHFDLVRPGISVYGLTPAVAAGSSAELGLRPAMRLEARLTLVKAAPAGTPVSYGHTARTTTDTTLAVVPLGYSDGLPRIASDAGPVSVRGRRLHVTGRICMDQSVVDLGAEGADVREGDVAVVFGDGSDGGPTADDWAAASGTISYEIVSRLGGRVPRVYVDPERDQ</sequence>
<dbReference type="EC" id="5.1.1.1" evidence="4"/>
<evidence type="ECO:0000313" key="7">
    <source>
        <dbReference type="Proteomes" id="UP001500622"/>
    </source>
</evidence>
<dbReference type="Gene3D" id="2.40.37.10">
    <property type="entry name" value="Lyase, Ornithine Decarboxylase, Chain A, domain 1"/>
    <property type="match status" value="1"/>
</dbReference>
<evidence type="ECO:0000313" key="6">
    <source>
        <dbReference type="EMBL" id="GAA4417724.1"/>
    </source>
</evidence>
<evidence type="ECO:0000256" key="3">
    <source>
        <dbReference type="ARBA" id="ARBA00023235"/>
    </source>
</evidence>
<dbReference type="CDD" id="cd00430">
    <property type="entry name" value="PLPDE_III_AR"/>
    <property type="match status" value="1"/>
</dbReference>
<dbReference type="InterPro" id="IPR020622">
    <property type="entry name" value="Ala_racemase_pyridoxalP-BS"/>
</dbReference>
<dbReference type="SMART" id="SM01005">
    <property type="entry name" value="Ala_racemase_C"/>
    <property type="match status" value="1"/>
</dbReference>
<feature type="active site" description="Proton acceptor; specific for D-alanine" evidence="4">
    <location>
        <position position="46"/>
    </location>
</feature>
<name>A0ABP8KXU2_9MICO</name>
<dbReference type="SUPFAM" id="SSF51419">
    <property type="entry name" value="PLP-binding barrel"/>
    <property type="match status" value="1"/>
</dbReference>
<proteinExistence type="inferred from homology"/>
<dbReference type="SUPFAM" id="SSF50621">
    <property type="entry name" value="Alanine racemase C-terminal domain-like"/>
    <property type="match status" value="1"/>
</dbReference>
<dbReference type="PANTHER" id="PTHR30511">
    <property type="entry name" value="ALANINE RACEMASE"/>
    <property type="match status" value="1"/>
</dbReference>
<comment type="pathway">
    <text evidence="4">Amino-acid biosynthesis; D-alanine biosynthesis; D-alanine from L-alanine: step 1/1.</text>
</comment>
<dbReference type="InterPro" id="IPR009006">
    <property type="entry name" value="Ala_racemase/Decarboxylase_C"/>
</dbReference>
<comment type="catalytic activity">
    <reaction evidence="4">
        <text>L-alanine = D-alanine</text>
        <dbReference type="Rhea" id="RHEA:20249"/>
        <dbReference type="ChEBI" id="CHEBI:57416"/>
        <dbReference type="ChEBI" id="CHEBI:57972"/>
        <dbReference type="EC" id="5.1.1.1"/>
    </reaction>
</comment>
<protein>
    <recommendedName>
        <fullName evidence="4">Alanine racemase</fullName>
        <ecNumber evidence="4">5.1.1.1</ecNumber>
    </recommendedName>
</protein>
<dbReference type="EMBL" id="BAABGN010000002">
    <property type="protein sequence ID" value="GAA4417724.1"/>
    <property type="molecule type" value="Genomic_DNA"/>
</dbReference>
<dbReference type="Proteomes" id="UP001500622">
    <property type="component" value="Unassembled WGS sequence"/>
</dbReference>
<evidence type="ECO:0000256" key="4">
    <source>
        <dbReference type="HAMAP-Rule" id="MF_01201"/>
    </source>
</evidence>
<dbReference type="PROSITE" id="PS00395">
    <property type="entry name" value="ALANINE_RACEMASE"/>
    <property type="match status" value="1"/>
</dbReference>
<dbReference type="Gene3D" id="3.20.20.10">
    <property type="entry name" value="Alanine racemase"/>
    <property type="match status" value="1"/>
</dbReference>
<comment type="function">
    <text evidence="4">Catalyzes the interconversion of L-alanine and D-alanine. May also act on other amino acids.</text>
</comment>
<keyword evidence="3 4" id="KW-0413">Isomerase</keyword>
<dbReference type="InterPro" id="IPR011079">
    <property type="entry name" value="Ala_racemase_C"/>
</dbReference>
<feature type="binding site" evidence="4">
    <location>
        <position position="330"/>
    </location>
    <ligand>
        <name>substrate</name>
    </ligand>
</feature>
<dbReference type="PANTHER" id="PTHR30511:SF0">
    <property type="entry name" value="ALANINE RACEMASE, CATABOLIC-RELATED"/>
    <property type="match status" value="1"/>
</dbReference>
<organism evidence="6 7">
    <name type="scientific">Georgenia halophila</name>
    <dbReference type="NCBI Taxonomy" id="620889"/>
    <lineage>
        <taxon>Bacteria</taxon>
        <taxon>Bacillati</taxon>
        <taxon>Actinomycetota</taxon>
        <taxon>Actinomycetes</taxon>
        <taxon>Micrococcales</taxon>
        <taxon>Bogoriellaceae</taxon>
        <taxon>Georgenia</taxon>
    </lineage>
</organism>
<comment type="similarity">
    <text evidence="4">Belongs to the alanine racemase family.</text>
</comment>
<feature type="modified residue" description="N6-(pyridoxal phosphate)lysine" evidence="4">
    <location>
        <position position="46"/>
    </location>
</feature>
<dbReference type="NCBIfam" id="TIGR00492">
    <property type="entry name" value="alr"/>
    <property type="match status" value="1"/>
</dbReference>
<feature type="domain" description="Alanine racemase C-terminal" evidence="5">
    <location>
        <begin position="261"/>
        <end position="390"/>
    </location>
</feature>
<dbReference type="InterPro" id="IPR001608">
    <property type="entry name" value="Ala_racemase_N"/>
</dbReference>
<dbReference type="InterPro" id="IPR000821">
    <property type="entry name" value="Ala_racemase"/>
</dbReference>
<keyword evidence="2 4" id="KW-0663">Pyridoxal phosphate</keyword>
<dbReference type="Pfam" id="PF01168">
    <property type="entry name" value="Ala_racemase_N"/>
    <property type="match status" value="1"/>
</dbReference>
<gene>
    <name evidence="6" type="primary">alr</name>
    <name evidence="6" type="ORF">GCM10023169_06470</name>
</gene>
<comment type="cofactor">
    <cofactor evidence="1 4">
        <name>pyridoxal 5'-phosphate</name>
        <dbReference type="ChEBI" id="CHEBI:597326"/>
    </cofactor>
</comment>
<evidence type="ECO:0000259" key="5">
    <source>
        <dbReference type="SMART" id="SM01005"/>
    </source>
</evidence>
<accession>A0ABP8KXU2</accession>
<dbReference type="InterPro" id="IPR029066">
    <property type="entry name" value="PLP-binding_barrel"/>
</dbReference>
<dbReference type="Pfam" id="PF00842">
    <property type="entry name" value="Ala_racemase_C"/>
    <property type="match status" value="1"/>
</dbReference>
<dbReference type="PRINTS" id="PR00992">
    <property type="entry name" value="ALARACEMASE"/>
</dbReference>
<reference evidence="7" key="1">
    <citation type="journal article" date="2019" name="Int. J. Syst. Evol. Microbiol.">
        <title>The Global Catalogue of Microorganisms (GCM) 10K type strain sequencing project: providing services to taxonomists for standard genome sequencing and annotation.</title>
        <authorList>
            <consortium name="The Broad Institute Genomics Platform"/>
            <consortium name="The Broad Institute Genome Sequencing Center for Infectious Disease"/>
            <person name="Wu L."/>
            <person name="Ma J."/>
        </authorList>
    </citation>
    <scope>NUCLEOTIDE SEQUENCE [LARGE SCALE GENOMIC DNA]</scope>
    <source>
        <strain evidence="7">JCM 17810</strain>
    </source>
</reference>